<dbReference type="SUPFAM" id="SSF57667">
    <property type="entry name" value="beta-beta-alpha zinc fingers"/>
    <property type="match status" value="3"/>
</dbReference>
<feature type="region of interest" description="Disordered" evidence="9">
    <location>
        <begin position="61"/>
        <end position="81"/>
    </location>
</feature>
<dbReference type="GO" id="GO:0005634">
    <property type="term" value="C:nucleus"/>
    <property type="evidence" value="ECO:0007669"/>
    <property type="project" value="UniProtKB-SubCell"/>
</dbReference>
<evidence type="ECO:0000259" key="10">
    <source>
        <dbReference type="PROSITE" id="PS50157"/>
    </source>
</evidence>
<dbReference type="OrthoDB" id="6077919at2759"/>
<feature type="compositionally biased region" description="Polar residues" evidence="9">
    <location>
        <begin position="64"/>
        <end position="73"/>
    </location>
</feature>
<keyword evidence="4 8" id="KW-0863">Zinc-finger</keyword>
<name>A0A9P0KRR1_ACAOB</name>
<protein>
    <recommendedName>
        <fullName evidence="10">C2H2-type domain-containing protein</fullName>
    </recommendedName>
</protein>
<keyword evidence="3" id="KW-0677">Repeat</keyword>
<evidence type="ECO:0000313" key="12">
    <source>
        <dbReference type="Proteomes" id="UP001152888"/>
    </source>
</evidence>
<keyword evidence="6" id="KW-0238">DNA-binding</keyword>
<reference evidence="11" key="1">
    <citation type="submission" date="2022-03" db="EMBL/GenBank/DDBJ databases">
        <authorList>
            <person name="Sayadi A."/>
        </authorList>
    </citation>
    <scope>NUCLEOTIDE SEQUENCE</scope>
</reference>
<dbReference type="Gene3D" id="3.30.160.60">
    <property type="entry name" value="Classic Zinc Finger"/>
    <property type="match status" value="3"/>
</dbReference>
<organism evidence="11 12">
    <name type="scientific">Acanthoscelides obtectus</name>
    <name type="common">Bean weevil</name>
    <name type="synonym">Bruchus obtectus</name>
    <dbReference type="NCBI Taxonomy" id="200917"/>
    <lineage>
        <taxon>Eukaryota</taxon>
        <taxon>Metazoa</taxon>
        <taxon>Ecdysozoa</taxon>
        <taxon>Arthropoda</taxon>
        <taxon>Hexapoda</taxon>
        <taxon>Insecta</taxon>
        <taxon>Pterygota</taxon>
        <taxon>Neoptera</taxon>
        <taxon>Endopterygota</taxon>
        <taxon>Coleoptera</taxon>
        <taxon>Polyphaga</taxon>
        <taxon>Cucujiformia</taxon>
        <taxon>Chrysomeloidea</taxon>
        <taxon>Chrysomelidae</taxon>
        <taxon>Bruchinae</taxon>
        <taxon>Bruchini</taxon>
        <taxon>Acanthoscelides</taxon>
    </lineage>
</organism>
<comment type="subcellular location">
    <subcellularLocation>
        <location evidence="1">Nucleus</location>
    </subcellularLocation>
</comment>
<dbReference type="AlphaFoldDB" id="A0A9P0KRR1"/>
<dbReference type="FunFam" id="3.30.160.60:FF:000446">
    <property type="entry name" value="Zinc finger protein"/>
    <property type="match status" value="1"/>
</dbReference>
<dbReference type="GO" id="GO:0000978">
    <property type="term" value="F:RNA polymerase II cis-regulatory region sequence-specific DNA binding"/>
    <property type="evidence" value="ECO:0007669"/>
    <property type="project" value="TreeGrafter"/>
</dbReference>
<dbReference type="PANTHER" id="PTHR24376:SF243">
    <property type="entry name" value="C2H2-TYPE DOMAIN-CONTAINING PROTEIN"/>
    <property type="match status" value="1"/>
</dbReference>
<accession>A0A9P0KRR1</accession>
<evidence type="ECO:0000256" key="9">
    <source>
        <dbReference type="SAM" id="MobiDB-lite"/>
    </source>
</evidence>
<proteinExistence type="predicted"/>
<dbReference type="PANTHER" id="PTHR24376">
    <property type="entry name" value="ZINC FINGER PROTEIN"/>
    <property type="match status" value="1"/>
</dbReference>
<dbReference type="InterPro" id="IPR013087">
    <property type="entry name" value="Znf_C2H2_type"/>
</dbReference>
<comment type="caution">
    <text evidence="11">The sequence shown here is derived from an EMBL/GenBank/DDBJ whole genome shotgun (WGS) entry which is preliminary data.</text>
</comment>
<gene>
    <name evidence="11" type="ORF">ACAOBT_LOCUS13277</name>
</gene>
<dbReference type="Proteomes" id="UP001152888">
    <property type="component" value="Unassembled WGS sequence"/>
</dbReference>
<dbReference type="PROSITE" id="PS50157">
    <property type="entry name" value="ZINC_FINGER_C2H2_2"/>
    <property type="match status" value="3"/>
</dbReference>
<sequence>MVPRKDPLEELGGFEVGNNTFSRAVTTNRTIPRYVAIAPKKSTSKPSPEVRVSSILRKVRPKASRNSIGTNRQPVLGKPSAPFGSTMLQTSISDLPYANIPRYCIAQTFPLSKLKTPTSDPQFDPLSTLSSGAPHETLLPNSTLDNSPSMPHAIVIQKDPLGASSSTLGTVVLQKGTPLGQNLLFGSTLDNSPKKPHAIVIQKDPLGASSSTSGSVVLQKGTPLGTGQQNLLFGSTLDNSPKKPHAVVIQKDPLGASSSTPGSVVLQKGTPLGTGQQNLLFGSTLDHSPTKPHAIVIQKDPLGASSSTPGTVVLQKGTPLGAVPQYFSLGSTLDNSNTVAIQKDPLAASSSTPGTAQQDFLLSSTLNSPPSEPHATVFQKNHLAASALPPSTARLQEDVPLGAVKSNASLSSTLPSFSRPRSIAPKNDPSAPTIGFEKGTALGAVSSTHHNPLSSNDLTSYPRQASLPDAMSSTSNSVPPGQDLAIPRKSVEKNDSVLRKSGLDSTRVDSSTARCPPLESESNKARVYYPYDDRNVLVAKKMKDRDGYIVEYQYVDPFDYVHLTKVPSPPAKSTEKEKEKDHQWQCLMCYLIMENKSELIQHYEGHKRVRDSLPSNDVIIKQEEKEKLIKCPSCREVCKNHTEYDRHVKLKHPNMNGPKCKKCRLYCDTYLALSLHIEFEHGGKQGEFKCCLCGCSMWSKDLLEDHMTDVHEDKTYDCTTCNMKFSTKRWFDSHLIFHAVEKGSDEKTCRLCYKQLLSKQGVEIHKQKYHHIVPMEYRKRIECEECHVTFPTESNKERHNELMHKEQTLELCTHCGKSFNKQAMFAHRKVHKEKIPCKTCGKLLAEYLMAIHVRTHTGEKPHKCSYCDKYFTQRSSVKMHIRSAHTGERPYECMKCKKGFISKTIRDSHMKKCKK</sequence>
<evidence type="ECO:0000313" key="11">
    <source>
        <dbReference type="EMBL" id="CAH1978877.1"/>
    </source>
</evidence>
<evidence type="ECO:0000256" key="5">
    <source>
        <dbReference type="ARBA" id="ARBA00022833"/>
    </source>
</evidence>
<dbReference type="InterPro" id="IPR036236">
    <property type="entry name" value="Znf_C2H2_sf"/>
</dbReference>
<feature type="domain" description="C2H2-type" evidence="10">
    <location>
        <begin position="716"/>
        <end position="743"/>
    </location>
</feature>
<keyword evidence="12" id="KW-1185">Reference proteome</keyword>
<feature type="compositionally biased region" description="Basic and acidic residues" evidence="9">
    <location>
        <begin position="489"/>
        <end position="502"/>
    </location>
</feature>
<keyword evidence="5" id="KW-0862">Zinc</keyword>
<dbReference type="SMART" id="SM00355">
    <property type="entry name" value="ZnF_C2H2"/>
    <property type="match status" value="11"/>
</dbReference>
<dbReference type="EMBL" id="CAKOFQ010006875">
    <property type="protein sequence ID" value="CAH1978877.1"/>
    <property type="molecule type" value="Genomic_DNA"/>
</dbReference>
<dbReference type="GO" id="GO:0001228">
    <property type="term" value="F:DNA-binding transcription activator activity, RNA polymerase II-specific"/>
    <property type="evidence" value="ECO:0007669"/>
    <property type="project" value="TreeGrafter"/>
</dbReference>
<evidence type="ECO:0000256" key="8">
    <source>
        <dbReference type="PROSITE-ProRule" id="PRU00042"/>
    </source>
</evidence>
<evidence type="ECO:0000256" key="1">
    <source>
        <dbReference type="ARBA" id="ARBA00004123"/>
    </source>
</evidence>
<keyword evidence="7" id="KW-0539">Nucleus</keyword>
<evidence type="ECO:0000256" key="2">
    <source>
        <dbReference type="ARBA" id="ARBA00022723"/>
    </source>
</evidence>
<dbReference type="FunFam" id="3.30.160.60:FF:000176">
    <property type="entry name" value="zinc finger protein 70"/>
    <property type="match status" value="1"/>
</dbReference>
<feature type="domain" description="C2H2-type" evidence="10">
    <location>
        <begin position="781"/>
        <end position="809"/>
    </location>
</feature>
<feature type="compositionally biased region" description="Polar residues" evidence="9">
    <location>
        <begin position="445"/>
        <end position="463"/>
    </location>
</feature>
<keyword evidence="2" id="KW-0479">Metal-binding</keyword>
<evidence type="ECO:0000256" key="4">
    <source>
        <dbReference type="ARBA" id="ARBA00022771"/>
    </source>
</evidence>
<feature type="region of interest" description="Disordered" evidence="9">
    <location>
        <begin position="410"/>
        <end position="517"/>
    </location>
</feature>
<evidence type="ECO:0000256" key="6">
    <source>
        <dbReference type="ARBA" id="ARBA00023125"/>
    </source>
</evidence>
<dbReference type="PROSITE" id="PS00028">
    <property type="entry name" value="ZINC_FINGER_C2H2_1"/>
    <property type="match status" value="6"/>
</dbReference>
<dbReference type="GO" id="GO:0008270">
    <property type="term" value="F:zinc ion binding"/>
    <property type="evidence" value="ECO:0007669"/>
    <property type="project" value="UniProtKB-KW"/>
</dbReference>
<evidence type="ECO:0000256" key="3">
    <source>
        <dbReference type="ARBA" id="ARBA00022737"/>
    </source>
</evidence>
<evidence type="ECO:0000256" key="7">
    <source>
        <dbReference type="ARBA" id="ARBA00023242"/>
    </source>
</evidence>
<feature type="domain" description="C2H2-type" evidence="10">
    <location>
        <begin position="862"/>
        <end position="890"/>
    </location>
</feature>